<feature type="domain" description="Late embryogenesis abundant protein LEA-2 subgroup" evidence="6">
    <location>
        <begin position="85"/>
        <end position="178"/>
    </location>
</feature>
<accession>A0AAD4J6K6</accession>
<dbReference type="AlphaFoldDB" id="A0AAD4J6K6"/>
<dbReference type="GO" id="GO:0098542">
    <property type="term" value="P:defense response to other organism"/>
    <property type="evidence" value="ECO:0007669"/>
    <property type="project" value="InterPro"/>
</dbReference>
<dbReference type="GO" id="GO:0009506">
    <property type="term" value="C:plasmodesma"/>
    <property type="evidence" value="ECO:0007669"/>
    <property type="project" value="TreeGrafter"/>
</dbReference>
<dbReference type="Proteomes" id="UP001190926">
    <property type="component" value="Unassembled WGS sequence"/>
</dbReference>
<organism evidence="7 8">
    <name type="scientific">Perilla frutescens var. hirtella</name>
    <name type="common">Perilla citriodora</name>
    <name type="synonym">Perilla setoyensis</name>
    <dbReference type="NCBI Taxonomy" id="608512"/>
    <lineage>
        <taxon>Eukaryota</taxon>
        <taxon>Viridiplantae</taxon>
        <taxon>Streptophyta</taxon>
        <taxon>Embryophyta</taxon>
        <taxon>Tracheophyta</taxon>
        <taxon>Spermatophyta</taxon>
        <taxon>Magnoliopsida</taxon>
        <taxon>eudicotyledons</taxon>
        <taxon>Gunneridae</taxon>
        <taxon>Pentapetalae</taxon>
        <taxon>asterids</taxon>
        <taxon>lamiids</taxon>
        <taxon>Lamiales</taxon>
        <taxon>Lamiaceae</taxon>
        <taxon>Nepetoideae</taxon>
        <taxon>Elsholtzieae</taxon>
        <taxon>Perilla</taxon>
    </lineage>
</organism>
<comment type="subcellular location">
    <subcellularLocation>
        <location evidence="1">Membrane</location>
        <topology evidence="1">Single-pass membrane protein</topology>
    </subcellularLocation>
</comment>
<sequence>MSLIHEKSPKHCAEKQAILKLEKLKKKKKKKKVLFYVSTLILSILSLILLVWFILHPRNPNFSLKQANIINNLHLNSSINITLTLLSTNPNNKVGIYYHRFLVHASYNGRVITPHTSMPPFYQDHEETKLLSASLPVFDPSLPPATGEVAIDFKVTGRLSWRLGNYWVSRRYRFNVDCATVMAFGANASTPLGSHQATHCSTSIN</sequence>
<keyword evidence="3 5" id="KW-1133">Transmembrane helix</keyword>
<keyword evidence="4 5" id="KW-0472">Membrane</keyword>
<evidence type="ECO:0000256" key="4">
    <source>
        <dbReference type="ARBA" id="ARBA00023136"/>
    </source>
</evidence>
<dbReference type="GO" id="GO:0005886">
    <property type="term" value="C:plasma membrane"/>
    <property type="evidence" value="ECO:0007669"/>
    <property type="project" value="TreeGrafter"/>
</dbReference>
<protein>
    <recommendedName>
        <fullName evidence="6">Late embryogenesis abundant protein LEA-2 subgroup domain-containing protein</fullName>
    </recommendedName>
</protein>
<evidence type="ECO:0000256" key="5">
    <source>
        <dbReference type="SAM" id="Phobius"/>
    </source>
</evidence>
<reference evidence="7 8" key="1">
    <citation type="journal article" date="2021" name="Nat. Commun.">
        <title>Incipient diploidization of the medicinal plant Perilla within 10,000 years.</title>
        <authorList>
            <person name="Zhang Y."/>
            <person name="Shen Q."/>
            <person name="Leng L."/>
            <person name="Zhang D."/>
            <person name="Chen S."/>
            <person name="Shi Y."/>
            <person name="Ning Z."/>
            <person name="Chen S."/>
        </authorList>
    </citation>
    <scope>NUCLEOTIDE SEQUENCE [LARGE SCALE GENOMIC DNA]</scope>
    <source>
        <strain evidence="8">cv. PC099</strain>
    </source>
</reference>
<dbReference type="Pfam" id="PF03168">
    <property type="entry name" value="LEA_2"/>
    <property type="match status" value="1"/>
</dbReference>
<feature type="transmembrane region" description="Helical" evidence="5">
    <location>
        <begin position="33"/>
        <end position="55"/>
    </location>
</feature>
<evidence type="ECO:0000313" key="8">
    <source>
        <dbReference type="Proteomes" id="UP001190926"/>
    </source>
</evidence>
<evidence type="ECO:0000313" key="7">
    <source>
        <dbReference type="EMBL" id="KAH6828151.1"/>
    </source>
</evidence>
<name>A0AAD4J6K6_PERFH</name>
<dbReference type="EMBL" id="SDAM02000131">
    <property type="protein sequence ID" value="KAH6828151.1"/>
    <property type="molecule type" value="Genomic_DNA"/>
</dbReference>
<comment type="caution">
    <text evidence="7">The sequence shown here is derived from an EMBL/GenBank/DDBJ whole genome shotgun (WGS) entry which is preliminary data.</text>
</comment>
<keyword evidence="8" id="KW-1185">Reference proteome</keyword>
<proteinExistence type="predicted"/>
<keyword evidence="2 5" id="KW-0812">Transmembrane</keyword>
<dbReference type="InterPro" id="IPR044839">
    <property type="entry name" value="NDR1-like"/>
</dbReference>
<evidence type="ECO:0000259" key="6">
    <source>
        <dbReference type="Pfam" id="PF03168"/>
    </source>
</evidence>
<evidence type="ECO:0000256" key="2">
    <source>
        <dbReference type="ARBA" id="ARBA00022692"/>
    </source>
</evidence>
<evidence type="ECO:0000256" key="1">
    <source>
        <dbReference type="ARBA" id="ARBA00004167"/>
    </source>
</evidence>
<dbReference type="PANTHER" id="PTHR31415">
    <property type="entry name" value="OS05G0367900 PROTEIN"/>
    <property type="match status" value="1"/>
</dbReference>
<gene>
    <name evidence="7" type="ORF">C2S53_015101</name>
</gene>
<dbReference type="InterPro" id="IPR004864">
    <property type="entry name" value="LEA_2"/>
</dbReference>
<evidence type="ECO:0000256" key="3">
    <source>
        <dbReference type="ARBA" id="ARBA00022989"/>
    </source>
</evidence>
<dbReference type="PANTHER" id="PTHR31415:SF20">
    <property type="entry name" value="NDR1_HIN1-LIKE PROTEIN 26"/>
    <property type="match status" value="1"/>
</dbReference>